<accession>A0ACD1FYI9</accession>
<gene>
    <name evidence="1" type="ORF">BO95DRAFT_517449</name>
</gene>
<proteinExistence type="predicted"/>
<name>A0ACD1FYI9_9EURO</name>
<keyword evidence="2" id="KW-1185">Reference proteome</keyword>
<dbReference type="EMBL" id="KZ825379">
    <property type="protein sequence ID" value="RAH42071.1"/>
    <property type="molecule type" value="Genomic_DNA"/>
</dbReference>
<protein>
    <submittedName>
        <fullName evidence="1">Aromatic prenyltransferase</fullName>
    </submittedName>
</protein>
<evidence type="ECO:0000313" key="1">
    <source>
        <dbReference type="EMBL" id="RAH42071.1"/>
    </source>
</evidence>
<evidence type="ECO:0000313" key="2">
    <source>
        <dbReference type="Proteomes" id="UP000249057"/>
    </source>
</evidence>
<sequence length="454" mass="51562">MVDYNMLGADPEFSVVHLAVLARSVVSLFSPIPMETSPSSPGHFTPMDTVFWRETLRRDLRILLDGAEYDHTTQQAALTTVSRYVAPCLGPRPLVGEAGRDQPRPVRWRSFMTDDFSPIEYSWSWENLAPTIRYSFEPIGRLAGTSQDPYNRTAPLGCVQQLRGILPAADWRWFDHFAQAFRGPTTLPRKESPSHSSPSTTFLAFNLEKHGHRCKSYHVPHSTSDQLGGSRLDVLHQACRALQQQHRLPAYDCIEQFLRRQEQSSTPPIIIGVAVDCVHPSVANLKVYFRSCATSFDSVQETLSMAGALPSWDTRALEELRELWHLTLGLPFDFPNHQQLPSKDHETSGVLFNFGFKQGQRYPDTKVYIPVRHYARSDRAIVQGLVEYLARRGRAEQAERFVQTLERLVESFRSLDEACGLQTYIACGNKDGRLSLTSYLSAEIYYPGRWSRQP</sequence>
<organism evidence="1 2">
    <name type="scientific">Aspergillus brunneoviolaceus CBS 621.78</name>
    <dbReference type="NCBI Taxonomy" id="1450534"/>
    <lineage>
        <taxon>Eukaryota</taxon>
        <taxon>Fungi</taxon>
        <taxon>Dikarya</taxon>
        <taxon>Ascomycota</taxon>
        <taxon>Pezizomycotina</taxon>
        <taxon>Eurotiomycetes</taxon>
        <taxon>Eurotiomycetidae</taxon>
        <taxon>Eurotiales</taxon>
        <taxon>Aspergillaceae</taxon>
        <taxon>Aspergillus</taxon>
        <taxon>Aspergillus subgen. Circumdati</taxon>
    </lineage>
</organism>
<dbReference type="Proteomes" id="UP000249057">
    <property type="component" value="Unassembled WGS sequence"/>
</dbReference>
<reference evidence="1" key="1">
    <citation type="submission" date="2018-02" db="EMBL/GenBank/DDBJ databases">
        <title>The genomes of Aspergillus section Nigri reveals drivers in fungal speciation.</title>
        <authorList>
            <consortium name="DOE Joint Genome Institute"/>
            <person name="Vesth T.C."/>
            <person name="Nybo J."/>
            <person name="Theobald S."/>
            <person name="Brandl J."/>
            <person name="Frisvad J.C."/>
            <person name="Nielsen K.F."/>
            <person name="Lyhne E.K."/>
            <person name="Kogle M.E."/>
            <person name="Kuo A."/>
            <person name="Riley R."/>
            <person name="Clum A."/>
            <person name="Nolan M."/>
            <person name="Lipzen A."/>
            <person name="Salamov A."/>
            <person name="Henrissat B."/>
            <person name="Wiebenga A."/>
            <person name="De vries R.P."/>
            <person name="Grigoriev I.V."/>
            <person name="Mortensen U.H."/>
            <person name="Andersen M.R."/>
            <person name="Baker S.E."/>
        </authorList>
    </citation>
    <scope>NUCLEOTIDE SEQUENCE</scope>
    <source>
        <strain evidence="1">CBS 621.78</strain>
    </source>
</reference>